<dbReference type="AlphaFoldDB" id="A0A2W5WW97"/>
<evidence type="ECO:0000313" key="9">
    <source>
        <dbReference type="Proteomes" id="UP000248783"/>
    </source>
</evidence>
<evidence type="ECO:0000256" key="1">
    <source>
        <dbReference type="ARBA" id="ARBA00004370"/>
    </source>
</evidence>
<dbReference type="Gene3D" id="3.30.450.330">
    <property type="match status" value="1"/>
</dbReference>
<dbReference type="PANTHER" id="PTHR30627">
    <property type="entry name" value="PEPTIDOGLYCAN D,D-TRANSPEPTIDASE"/>
    <property type="match status" value="1"/>
</dbReference>
<comment type="caution">
    <text evidence="8">The sequence shown here is derived from an EMBL/GenBank/DDBJ whole genome shotgun (WGS) entry which is preliminary data.</text>
</comment>
<evidence type="ECO:0000259" key="7">
    <source>
        <dbReference type="Pfam" id="PF03717"/>
    </source>
</evidence>
<dbReference type="InterPro" id="IPR005311">
    <property type="entry name" value="PBP_dimer"/>
</dbReference>
<evidence type="ECO:0000256" key="4">
    <source>
        <dbReference type="SAM" id="MobiDB-lite"/>
    </source>
</evidence>
<feature type="region of interest" description="Disordered" evidence="4">
    <location>
        <begin position="1"/>
        <end position="50"/>
    </location>
</feature>
<comment type="subcellular location">
    <subcellularLocation>
        <location evidence="1">Membrane</location>
    </subcellularLocation>
</comment>
<comment type="similarity">
    <text evidence="2">Belongs to the transpeptidase family.</text>
</comment>
<evidence type="ECO:0000313" key="8">
    <source>
        <dbReference type="EMBL" id="PZR55440.1"/>
    </source>
</evidence>
<dbReference type="PANTHER" id="PTHR30627:SF1">
    <property type="entry name" value="PEPTIDOGLYCAN D,D-TRANSPEPTIDASE FTSI"/>
    <property type="match status" value="1"/>
</dbReference>
<feature type="transmembrane region" description="Helical" evidence="5">
    <location>
        <begin position="55"/>
        <end position="72"/>
    </location>
</feature>
<keyword evidence="5" id="KW-1133">Transmembrane helix</keyword>
<keyword evidence="5" id="KW-0812">Transmembrane</keyword>
<evidence type="ECO:0000256" key="3">
    <source>
        <dbReference type="ARBA" id="ARBA00023136"/>
    </source>
</evidence>
<dbReference type="Gene3D" id="3.40.710.10">
    <property type="entry name" value="DD-peptidase/beta-lactamase superfamily"/>
    <property type="match status" value="1"/>
</dbReference>
<dbReference type="InterPro" id="IPR012338">
    <property type="entry name" value="Beta-lactam/transpept-like"/>
</dbReference>
<evidence type="ECO:0000256" key="5">
    <source>
        <dbReference type="SAM" id="Phobius"/>
    </source>
</evidence>
<name>A0A2W5WW97_9MICO</name>
<gene>
    <name evidence="8" type="ORF">DNL40_03550</name>
</gene>
<dbReference type="Pfam" id="PF00905">
    <property type="entry name" value="Transpeptidase"/>
    <property type="match status" value="1"/>
</dbReference>
<dbReference type="Gene3D" id="3.90.1310.10">
    <property type="entry name" value="Penicillin-binding protein 2a (Domain 2)"/>
    <property type="match status" value="1"/>
</dbReference>
<dbReference type="EMBL" id="QKWH01000001">
    <property type="protein sequence ID" value="PZR55440.1"/>
    <property type="molecule type" value="Genomic_DNA"/>
</dbReference>
<evidence type="ECO:0000259" key="6">
    <source>
        <dbReference type="Pfam" id="PF00905"/>
    </source>
</evidence>
<accession>A0A2W5WW97</accession>
<dbReference type="InterPro" id="IPR050515">
    <property type="entry name" value="Beta-lactam/transpept"/>
</dbReference>
<reference evidence="8 9" key="1">
    <citation type="submission" date="2018-06" db="EMBL/GenBank/DDBJ databases">
        <title>Whole genome sequencing of a novel hydrocarbon degrading bacterial strain, PW21 isolated from oil contaminated produced water sample.</title>
        <authorList>
            <person name="Nagkirti P."/>
            <person name="Shaikh A."/>
            <person name="Gowdaman V."/>
            <person name="Engineer A.E."/>
            <person name="Dagar S."/>
            <person name="Dhakephalkar P.K."/>
        </authorList>
    </citation>
    <scope>NUCLEOTIDE SEQUENCE [LARGE SCALE GENOMIC DNA]</scope>
    <source>
        <strain evidence="8 9">PW21</strain>
    </source>
</reference>
<feature type="compositionally biased region" description="Pro residues" evidence="4">
    <location>
        <begin position="39"/>
        <end position="48"/>
    </location>
</feature>
<dbReference type="InterPro" id="IPR036138">
    <property type="entry name" value="PBP_dimer_sf"/>
</dbReference>
<dbReference type="Pfam" id="PF03717">
    <property type="entry name" value="PBP_dimer"/>
    <property type="match status" value="1"/>
</dbReference>
<protein>
    <submittedName>
        <fullName evidence="8">Penicillin-binding protein 2</fullName>
    </submittedName>
</protein>
<keyword evidence="9" id="KW-1185">Reference proteome</keyword>
<feature type="domain" description="Penicillin-binding protein transpeptidase" evidence="6">
    <location>
        <begin position="302"/>
        <end position="605"/>
    </location>
</feature>
<proteinExistence type="inferred from homology"/>
<dbReference type="InterPro" id="IPR001460">
    <property type="entry name" value="PCN-bd_Tpept"/>
</dbReference>
<dbReference type="GO" id="GO:0008658">
    <property type="term" value="F:penicillin binding"/>
    <property type="evidence" value="ECO:0007669"/>
    <property type="project" value="InterPro"/>
</dbReference>
<sequence>MASRRKASGTGGSRTSAVRQAVSRSGGIGGGVVRRRQGPPQPPGPPASPERRQRWLLVIATLVVVVFVARLVQVQVFEGPALAATALENRMATVVVPAHRGQITDRDGVVLATSVDRYTVAADQQAIQTFRGGSRVDAEGEPVEDGALGVAQLLAPILGTTKAELAAQLNGDRRYVVLARNVEPETQRKIRELRLQAYVPMELTSKRTYPSGTVAGPLVGFVDADQVGQGGIERAYDDVLAGKAGVDRYERSRDGVRIPGGAEDSTPAQPGGDVVLTIDHDIQWKAEDSIDEAVARTGASYGIVVVEDLRTGELMAIADSGDVDPNDRTSANVAKGSRAVQDTFEPGSTGKVITMAAALETGAWQPDSQFTVPDRFTTPNGQTFRDSHDHPVQQLTLAGILAHSSNSGTVQVAEKIPPQVQYDYLKKFGLGESTGLDLPGESRGTVHPVDRWDARTRYAVTFGQALTVNAMQATSVFSTIGNGGVRLQPTLLKGTRTADGELEPVERPEGTRVVSEETAASLLHMMEEVTSEEGTAVGAQVPGYRVAGKTGTAQIFEGGGVTYMASFIGVAPADDPRFTVSVFLKSPKTSIFGGVVAAPVFRDVMGFALQKEGVPPSSPAGEPLPLEW</sequence>
<organism evidence="8 9">
    <name type="scientific">Xylanimonas oleitrophica</name>
    <dbReference type="NCBI Taxonomy" id="2607479"/>
    <lineage>
        <taxon>Bacteria</taxon>
        <taxon>Bacillati</taxon>
        <taxon>Actinomycetota</taxon>
        <taxon>Actinomycetes</taxon>
        <taxon>Micrococcales</taxon>
        <taxon>Promicromonosporaceae</taxon>
        <taxon>Xylanimonas</taxon>
    </lineage>
</organism>
<dbReference type="Proteomes" id="UP000248783">
    <property type="component" value="Unassembled WGS sequence"/>
</dbReference>
<feature type="domain" description="Penicillin-binding protein dimerisation" evidence="7">
    <location>
        <begin position="96"/>
        <end position="258"/>
    </location>
</feature>
<dbReference type="SUPFAM" id="SSF56519">
    <property type="entry name" value="Penicillin binding protein dimerisation domain"/>
    <property type="match status" value="1"/>
</dbReference>
<keyword evidence="3 5" id="KW-0472">Membrane</keyword>
<dbReference type="GO" id="GO:0005886">
    <property type="term" value="C:plasma membrane"/>
    <property type="evidence" value="ECO:0007669"/>
    <property type="project" value="TreeGrafter"/>
</dbReference>
<evidence type="ECO:0000256" key="2">
    <source>
        <dbReference type="ARBA" id="ARBA00007171"/>
    </source>
</evidence>
<dbReference type="SUPFAM" id="SSF56601">
    <property type="entry name" value="beta-lactamase/transpeptidase-like"/>
    <property type="match status" value="1"/>
</dbReference>
<dbReference type="GO" id="GO:0071555">
    <property type="term" value="P:cell wall organization"/>
    <property type="evidence" value="ECO:0007669"/>
    <property type="project" value="TreeGrafter"/>
</dbReference>